<dbReference type="Proteomes" id="UP000095237">
    <property type="component" value="Unassembled WGS sequence"/>
</dbReference>
<evidence type="ECO:0000313" key="1">
    <source>
        <dbReference type="EMBL" id="OEG69699.1"/>
    </source>
</evidence>
<accession>A0A1E5IGS1</accession>
<dbReference type="AlphaFoldDB" id="A0A1E5IGS1"/>
<dbReference type="EMBL" id="LNVX01000592">
    <property type="protein sequence ID" value="OEG69699.1"/>
    <property type="molecule type" value="Genomic_DNA"/>
</dbReference>
<gene>
    <name evidence="1" type="ORF">ATZ36_07985</name>
</gene>
<comment type="caution">
    <text evidence="1">The sequence shown here is derived from an EMBL/GenBank/DDBJ whole genome shotgun (WGS) entry which is preliminary data.</text>
</comment>
<name>A0A1E5IGS1_ENDTX</name>
<protein>
    <submittedName>
        <fullName evidence="1">Uncharacterized protein</fullName>
    </submittedName>
</protein>
<proteinExistence type="predicted"/>
<sequence length="82" mass="9384">MHIMKGKGSYYEKVSCGVNNSDDERVFEKQRLLDEAKAYPYLFDAICGLLTNRKEFSQKNIKGGSQISLTAQNQFFYDGHPI</sequence>
<evidence type="ECO:0000313" key="2">
    <source>
        <dbReference type="Proteomes" id="UP000095237"/>
    </source>
</evidence>
<reference evidence="1 2" key="1">
    <citation type="submission" date="2015-11" db="EMBL/GenBank/DDBJ databases">
        <title>Evidence for parallel genomic evolution in an endosymbiosis of termite gut flagellates.</title>
        <authorList>
            <person name="Zheng H."/>
        </authorList>
    </citation>
    <scope>NUCLEOTIDE SEQUENCE [LARGE SCALE GENOMIC DNA]</scope>
    <source>
        <strain evidence="1 2">CET450</strain>
    </source>
</reference>
<organism evidence="1 2">
    <name type="scientific">Endomicrobium trichonymphae</name>
    <dbReference type="NCBI Taxonomy" id="1408204"/>
    <lineage>
        <taxon>Bacteria</taxon>
        <taxon>Pseudomonadati</taxon>
        <taxon>Elusimicrobiota</taxon>
        <taxon>Endomicrobiia</taxon>
        <taxon>Endomicrobiales</taxon>
        <taxon>Endomicrobiaceae</taxon>
        <taxon>Candidatus Endomicrobiellum</taxon>
    </lineage>
</organism>
<keyword evidence="2" id="KW-1185">Reference proteome</keyword>